<organism evidence="1 2">
    <name type="scientific">Aeromonas phage PS</name>
    <dbReference type="NCBI Taxonomy" id="2723762"/>
    <lineage>
        <taxon>Viruses</taxon>
        <taxon>Duplodnaviria</taxon>
        <taxon>Heunggongvirae</taxon>
        <taxon>Uroviricota</taxon>
        <taxon>Caudoviricetes</taxon>
        <taxon>Autographivirales</taxon>
        <taxon>Autoscriptoviridae</taxon>
        <taxon>Savitribaivirus</taxon>
        <taxon>Savitribaivirus PS</taxon>
    </lineage>
</organism>
<dbReference type="InterPro" id="IPR021739">
    <property type="entry name" value="SaV-like"/>
</dbReference>
<dbReference type="EMBL" id="MT259468">
    <property type="protein sequence ID" value="QIW89955.1"/>
    <property type="molecule type" value="Genomic_DNA"/>
</dbReference>
<keyword evidence="1" id="KW-0808">Transferase</keyword>
<evidence type="ECO:0000313" key="2">
    <source>
        <dbReference type="Proteomes" id="UP000503286"/>
    </source>
</evidence>
<sequence>MEIKVGSTYTDKEDSWFVVVLQTDGAYVYCVNSDNMPIKYSYAAFLDNCTPIVGSGGSTVHSPQHYQVFPDKEAIEIIASSMTTEQFYGYCLGNFLKYRLRIGAKDEVQQELGKSNKYKELYEKHKHLCK</sequence>
<dbReference type="Proteomes" id="UP000503286">
    <property type="component" value="Segment"/>
</dbReference>
<protein>
    <submittedName>
        <fullName evidence="1">Nucleotide kinase</fullName>
    </submittedName>
</protein>
<proteinExistence type="predicted"/>
<reference evidence="1" key="1">
    <citation type="submission" date="2020-03" db="EMBL/GenBank/DDBJ databases">
        <title>Complete genome sequence of Aeromonas phage PS.</title>
        <authorList>
            <person name="Tagunde S.N."/>
            <person name="Newase S.K."/>
            <person name="Nagar V."/>
            <person name="Kapadnis B.P."/>
            <person name="Pandit S.V."/>
        </authorList>
    </citation>
    <scope>NUCLEOTIDE SEQUENCE</scope>
</reference>
<evidence type="ECO:0000313" key="1">
    <source>
        <dbReference type="EMBL" id="QIW89955.1"/>
    </source>
</evidence>
<accession>A0A6H0X6M9</accession>
<keyword evidence="2" id="KW-1185">Reference proteome</keyword>
<keyword evidence="1" id="KW-0418">Kinase</keyword>
<dbReference type="Pfam" id="PF11753">
    <property type="entry name" value="DUF3310"/>
    <property type="match status" value="1"/>
</dbReference>
<name>A0A6H0X6M9_9CAUD</name>